<dbReference type="Proteomes" id="UP000243077">
    <property type="component" value="Chromosome"/>
</dbReference>
<evidence type="ECO:0000313" key="2">
    <source>
        <dbReference type="EMBL" id="AVG23640.1"/>
    </source>
</evidence>
<gene>
    <name evidence="2" type="ORF">C3B54_11656</name>
</gene>
<dbReference type="Pfam" id="PF00535">
    <property type="entry name" value="Glycos_transf_2"/>
    <property type="match status" value="1"/>
</dbReference>
<dbReference type="EMBL" id="CP026923">
    <property type="protein sequence ID" value="AVG23640.1"/>
    <property type="molecule type" value="Genomic_DNA"/>
</dbReference>
<protein>
    <submittedName>
        <fullName evidence="2">Alpha-1,2-glucosyltransferase rgpE</fullName>
    </submittedName>
</protein>
<evidence type="ECO:0000313" key="3">
    <source>
        <dbReference type="Proteomes" id="UP000243077"/>
    </source>
</evidence>
<name>A0A2L2BPP2_9MICO</name>
<sequence>MSVGIVIPAYNEEDTIRACVMAALGQTVPADEIIIVDNRSRDRTRHIVEELIAQHPDAPIRVLSQESEQGITPTRNMGFDAVESDVIGRIDSDTLLEPNWVEQVKNVFADSNVHAATGPVIYYDMPLRRYMARADDTMRKAMFRLATSYKFLFGTNMALRRDAWWAVRDEVCLDSDDDMHEDIDLSVHLYDQGFKAIYASHMVAGMSARRVEDTPKDFYDYVQRFDRTYRHHGIRKRRLRAPAWVYLAIYPIAKGMRWSHKLRENQVFKIPRIDLR</sequence>
<evidence type="ECO:0000259" key="1">
    <source>
        <dbReference type="Pfam" id="PF00535"/>
    </source>
</evidence>
<dbReference type="KEGG" id="psai:C3B54_11656"/>
<dbReference type="SUPFAM" id="SSF53448">
    <property type="entry name" value="Nucleotide-diphospho-sugar transferases"/>
    <property type="match status" value="1"/>
</dbReference>
<feature type="domain" description="Glycosyltransferase 2-like" evidence="1">
    <location>
        <begin position="5"/>
        <end position="165"/>
    </location>
</feature>
<proteinExistence type="predicted"/>
<accession>A0A2L2BPP2</accession>
<dbReference type="CDD" id="cd00761">
    <property type="entry name" value="Glyco_tranf_GTA_type"/>
    <property type="match status" value="1"/>
</dbReference>
<reference evidence="2 3" key="1">
    <citation type="submission" date="2018-02" db="EMBL/GenBank/DDBJ databases">
        <title>Complete genome of the streamlined marine actinobacterium Pontimonas salivibrio CL-TW6 adapted to coastal planktonic lifestype.</title>
        <authorList>
            <person name="Cho B.C."/>
            <person name="Hardies S.C."/>
            <person name="Jang G.I."/>
            <person name="Hwang C.Y."/>
        </authorList>
    </citation>
    <scope>NUCLEOTIDE SEQUENCE [LARGE SCALE GENOMIC DNA]</scope>
    <source>
        <strain evidence="2 3">CL-TW6</strain>
    </source>
</reference>
<dbReference type="AlphaFoldDB" id="A0A2L2BPP2"/>
<keyword evidence="3" id="KW-1185">Reference proteome</keyword>
<dbReference type="InterPro" id="IPR001173">
    <property type="entry name" value="Glyco_trans_2-like"/>
</dbReference>
<dbReference type="Gene3D" id="3.90.550.10">
    <property type="entry name" value="Spore Coat Polysaccharide Biosynthesis Protein SpsA, Chain A"/>
    <property type="match status" value="1"/>
</dbReference>
<organism evidence="2 3">
    <name type="scientific">Pontimonas salivibrio</name>
    <dbReference type="NCBI Taxonomy" id="1159327"/>
    <lineage>
        <taxon>Bacteria</taxon>
        <taxon>Bacillati</taxon>
        <taxon>Actinomycetota</taxon>
        <taxon>Actinomycetes</taxon>
        <taxon>Micrococcales</taxon>
        <taxon>Microbacteriaceae</taxon>
        <taxon>Pontimonas</taxon>
    </lineage>
</organism>
<dbReference type="PANTHER" id="PTHR43685">
    <property type="entry name" value="GLYCOSYLTRANSFERASE"/>
    <property type="match status" value="1"/>
</dbReference>
<dbReference type="GO" id="GO:0016740">
    <property type="term" value="F:transferase activity"/>
    <property type="evidence" value="ECO:0007669"/>
    <property type="project" value="UniProtKB-KW"/>
</dbReference>
<dbReference type="InterPro" id="IPR029044">
    <property type="entry name" value="Nucleotide-diphossugar_trans"/>
</dbReference>
<keyword evidence="2" id="KW-0808">Transferase</keyword>
<dbReference type="PANTHER" id="PTHR43685:SF2">
    <property type="entry name" value="GLYCOSYLTRANSFERASE 2-LIKE DOMAIN-CONTAINING PROTEIN"/>
    <property type="match status" value="1"/>
</dbReference>
<dbReference type="InterPro" id="IPR050834">
    <property type="entry name" value="Glycosyltransf_2"/>
</dbReference>